<reference evidence="3 4" key="1">
    <citation type="submission" date="2011-02" db="EMBL/GenBank/DDBJ databases">
        <authorList>
            <person name="Muzny D."/>
            <person name="Qin X."/>
            <person name="Deng J."/>
            <person name="Jiang H."/>
            <person name="Liu Y."/>
            <person name="Qu J."/>
            <person name="Song X.-Z."/>
            <person name="Zhang L."/>
            <person name="Thornton R."/>
            <person name="Coyle M."/>
            <person name="Francisco L."/>
            <person name="Jackson L."/>
            <person name="Javaid M."/>
            <person name="Korchina V."/>
            <person name="Kovar C."/>
            <person name="Mata R."/>
            <person name="Mathew T."/>
            <person name="Ngo R."/>
            <person name="Nguyen L."/>
            <person name="Nguyen N."/>
            <person name="Okwuonu G."/>
            <person name="Ongeri F."/>
            <person name="Pham C."/>
            <person name="Simmons D."/>
            <person name="Wilczek-Boney K."/>
            <person name="Hale W."/>
            <person name="Jakkamsetti A."/>
            <person name="Pham P."/>
            <person name="Ruth R."/>
            <person name="San Lucas F."/>
            <person name="Warren J."/>
            <person name="Zhang J."/>
            <person name="Zhao Z."/>
            <person name="Zhou C."/>
            <person name="Zhu D."/>
            <person name="Lee S."/>
            <person name="Bess C."/>
            <person name="Blankenburg K."/>
            <person name="Forbes L."/>
            <person name="Fu Q."/>
            <person name="Gubbala S."/>
            <person name="Hirani K."/>
            <person name="Jayaseelan J.C."/>
            <person name="Lara F."/>
            <person name="Munidasa M."/>
            <person name="Palculict T."/>
            <person name="Patil S."/>
            <person name="Pu L.-L."/>
            <person name="Saada N."/>
            <person name="Tang L."/>
            <person name="Weissenberger G."/>
            <person name="Zhu Y."/>
            <person name="Hemphill L."/>
            <person name="Shang Y."/>
            <person name="Youmans B."/>
            <person name="Ayvaz T."/>
            <person name="Ross M."/>
            <person name="Santibanez J."/>
            <person name="Aqrawi P."/>
            <person name="Gross S."/>
            <person name="Joshi V."/>
            <person name="Fowler G."/>
            <person name="Nazareth L."/>
            <person name="Reid J."/>
            <person name="Worley K."/>
            <person name="Petrosino J."/>
            <person name="Highlander S."/>
            <person name="Gibbs R."/>
        </authorList>
    </citation>
    <scope>NUCLEOTIDE SEQUENCE [LARGE SCALE GENOMIC DNA]</scope>
    <source>
        <strain evidence="3 4">ATCC BAA-1200</strain>
    </source>
</reference>
<feature type="transmembrane region" description="Helical" evidence="2">
    <location>
        <begin position="186"/>
        <end position="205"/>
    </location>
</feature>
<dbReference type="AlphaFoldDB" id="F2BCC0"/>
<feature type="transmembrane region" description="Helical" evidence="2">
    <location>
        <begin position="20"/>
        <end position="39"/>
    </location>
</feature>
<dbReference type="OrthoDB" id="7255862at2"/>
<dbReference type="HOGENOM" id="CLU_777730_0_0_4"/>
<evidence type="ECO:0000313" key="4">
    <source>
        <dbReference type="Proteomes" id="UP000004105"/>
    </source>
</evidence>
<dbReference type="Proteomes" id="UP000004105">
    <property type="component" value="Unassembled WGS sequence"/>
</dbReference>
<keyword evidence="2" id="KW-1133">Transmembrane helix</keyword>
<proteinExistence type="predicted"/>
<feature type="coiled-coil region" evidence="1">
    <location>
        <begin position="63"/>
        <end position="94"/>
    </location>
</feature>
<sequence>MAAQKPAGSRLPEKWFRRGLWLIALVFASFLIGLGGKIIGDLPLAVETRTLEDYADRLGAQPLRAEKERLQTEAAKLADARDQAALELDKQQAQTAAEQQSLNNWLATRSVTEQSEQNPEVIERTRKLDRLKAQEQALQRRHDALRQALLDNGQQTARAEGRLNELEQAAQKAKDADDRRTELQIFAYRLALTLPLLLAAGWLFAKKRRSRWWPFVWGFIYFALFAFFVELVPYLPSYGGYVRYAVGILATVLIGRYAITAMNRYLERKRAEEAQPAAERGRTLDYDLAWQRIGKSICPGCERPLDFTHPEMDYCPHCSIRLFDRCTGCNNRKSVFYRYCFHCGAAAEQAEGAREHTAEH</sequence>
<name>F2BCC0_9NEIS</name>
<dbReference type="RefSeq" id="WP_007342357.1">
    <property type="nucleotide sequence ID" value="NZ_GL878494.1"/>
</dbReference>
<feature type="transmembrane region" description="Helical" evidence="2">
    <location>
        <begin position="241"/>
        <end position="259"/>
    </location>
</feature>
<keyword evidence="2" id="KW-0812">Transmembrane</keyword>
<feature type="coiled-coil region" evidence="1">
    <location>
        <begin position="121"/>
        <end position="176"/>
    </location>
</feature>
<keyword evidence="2" id="KW-0472">Membrane</keyword>
<evidence type="ECO:0000256" key="2">
    <source>
        <dbReference type="SAM" id="Phobius"/>
    </source>
</evidence>
<evidence type="ECO:0000313" key="3">
    <source>
        <dbReference type="EMBL" id="EGF10877.1"/>
    </source>
</evidence>
<keyword evidence="1" id="KW-0175">Coiled coil</keyword>
<protein>
    <recommendedName>
        <fullName evidence="5">Serine endopeptidase</fullName>
    </recommendedName>
</protein>
<comment type="caution">
    <text evidence="3">The sequence shown here is derived from an EMBL/GenBank/DDBJ whole genome shotgun (WGS) entry which is preliminary data.</text>
</comment>
<keyword evidence="4" id="KW-1185">Reference proteome</keyword>
<organism evidence="3 4">
    <name type="scientific">Neisseria bacilliformis ATCC BAA-1200</name>
    <dbReference type="NCBI Taxonomy" id="888742"/>
    <lineage>
        <taxon>Bacteria</taxon>
        <taxon>Pseudomonadati</taxon>
        <taxon>Pseudomonadota</taxon>
        <taxon>Betaproteobacteria</taxon>
        <taxon>Neisseriales</taxon>
        <taxon>Neisseriaceae</taxon>
        <taxon>Neisseria</taxon>
    </lineage>
</organism>
<gene>
    <name evidence="3" type="ORF">HMPREF9123_1348</name>
</gene>
<feature type="transmembrane region" description="Helical" evidence="2">
    <location>
        <begin position="212"/>
        <end position="235"/>
    </location>
</feature>
<evidence type="ECO:0008006" key="5">
    <source>
        <dbReference type="Google" id="ProtNLM"/>
    </source>
</evidence>
<accession>F2BCC0</accession>
<evidence type="ECO:0000256" key="1">
    <source>
        <dbReference type="SAM" id="Coils"/>
    </source>
</evidence>
<dbReference type="EMBL" id="AFAY01000029">
    <property type="protein sequence ID" value="EGF10877.1"/>
    <property type="molecule type" value="Genomic_DNA"/>
</dbReference>
<dbReference type="STRING" id="267212.GCA_001063965_01968"/>